<dbReference type="EMBL" id="JAULSC010000055">
    <property type="protein sequence ID" value="MDO3398143.1"/>
    <property type="molecule type" value="Genomic_DNA"/>
</dbReference>
<evidence type="ECO:0000256" key="4">
    <source>
        <dbReference type="SAM" id="MobiDB-lite"/>
    </source>
</evidence>
<sequence length="655" mass="69264">MDYEVTDDSGVVTRLVFNYTDPVGKNRQLRADNPSTIAMTGTITALIPNDWADGTYTLSSIAIRDHSDGNEAYYFPAGGEVMKVPSGASGPTTHNFDFSTATFEVADRPSPEVDTVGPVLNSIEMSPTGPFTAGDQITYTWDITEDSSIDSVLLHYTDASGRAKYVTQYGDSTGTTATIDDNWASGRAELTLIQLYDNHGNYTAYRANQSPELDLSRLNFEVTGTQADTVGPVLNSIEMSPTGPFTAGDQITYTWDITEDSSIDSVLLHYTDASGRAKYVTQYGDSTGTTATIDDNWASGRAELTLIQLYDNHGNYTAYRANQSPELDLSRLNFEVTGTQADTVGPVLNSIEMSPTGPFTAGDQITYTWDITEDSSIDSVLLHYTDASGRAKYVTQYGDSTGTTATIDDNWASGPAELTLIQLYDNHGNYTAYRANQSPELDLSRLNFRIGVAAPSYPSQVFAQRGDRSAVVSWRAPSDDGGSPVTGYTITSTPDAVSKTVPGDQTTATIGGLTNGTAYTFTVVATNAIGTSTASDPSNEVTPAGVPDTVTKPSATRGDKSATITWTKPSGNGSPVTGYTITSTPDAVSKSVDADATTATIGGLTNGTAYTFTVVATNAIGTSTASDPSNEVTPAGVPDTVTKPTATRGDKSATI</sequence>
<organism evidence="6 7">
    <name type="scientific">Nocardioides cremeus</name>
    <dbReference type="NCBI Taxonomy" id="3058044"/>
    <lineage>
        <taxon>Bacteria</taxon>
        <taxon>Bacillati</taxon>
        <taxon>Actinomycetota</taxon>
        <taxon>Actinomycetes</taxon>
        <taxon>Propionibacteriales</taxon>
        <taxon>Nocardioidaceae</taxon>
        <taxon>Nocardioides</taxon>
    </lineage>
</organism>
<feature type="domain" description="Fibronectin type-III" evidence="5">
    <location>
        <begin position="546"/>
        <end position="636"/>
    </location>
</feature>
<dbReference type="PANTHER" id="PTHR44170:SF6">
    <property type="entry name" value="CONTACTIN"/>
    <property type="match status" value="1"/>
</dbReference>
<dbReference type="InterPro" id="IPR013783">
    <property type="entry name" value="Ig-like_fold"/>
</dbReference>
<gene>
    <name evidence="6" type="ORF">QWJ41_20685</name>
</gene>
<dbReference type="Gene3D" id="2.60.40.10">
    <property type="entry name" value="Immunoglobulins"/>
    <property type="match status" value="2"/>
</dbReference>
<feature type="compositionally biased region" description="Polar residues" evidence="4">
    <location>
        <begin position="531"/>
        <end position="541"/>
    </location>
</feature>
<evidence type="ECO:0000256" key="1">
    <source>
        <dbReference type="ARBA" id="ARBA00023157"/>
    </source>
</evidence>
<dbReference type="Proteomes" id="UP001168363">
    <property type="component" value="Unassembled WGS sequence"/>
</dbReference>
<evidence type="ECO:0000259" key="5">
    <source>
        <dbReference type="PROSITE" id="PS50853"/>
    </source>
</evidence>
<dbReference type="RefSeq" id="WP_302710358.1">
    <property type="nucleotide sequence ID" value="NZ_JAULSC010000055.1"/>
</dbReference>
<feature type="region of interest" description="Disordered" evidence="4">
    <location>
        <begin position="622"/>
        <end position="655"/>
    </location>
</feature>
<evidence type="ECO:0000313" key="7">
    <source>
        <dbReference type="Proteomes" id="UP001168363"/>
    </source>
</evidence>
<evidence type="ECO:0000256" key="2">
    <source>
        <dbReference type="ARBA" id="ARBA00023295"/>
    </source>
</evidence>
<dbReference type="InterPro" id="IPR003961">
    <property type="entry name" value="FN3_dom"/>
</dbReference>
<feature type="compositionally biased region" description="Polar residues" evidence="4">
    <location>
        <begin position="622"/>
        <end position="632"/>
    </location>
</feature>
<proteinExistence type="predicted"/>
<keyword evidence="3" id="KW-0624">Polysaccharide degradation</keyword>
<dbReference type="SUPFAM" id="SSF49265">
    <property type="entry name" value="Fibronectin type III"/>
    <property type="match status" value="1"/>
</dbReference>
<comment type="caution">
    <text evidence="6">The sequence shown here is derived from an EMBL/GenBank/DDBJ whole genome shotgun (WGS) entry which is preliminary data.</text>
</comment>
<dbReference type="SMART" id="SM00060">
    <property type="entry name" value="FN3"/>
    <property type="match status" value="2"/>
</dbReference>
<keyword evidence="3" id="KW-0119">Carbohydrate metabolism</keyword>
<feature type="non-terminal residue" evidence="6">
    <location>
        <position position="655"/>
    </location>
</feature>
<accession>A0ABT8TYB8</accession>
<keyword evidence="1" id="KW-1015">Disulfide bond</keyword>
<dbReference type="PANTHER" id="PTHR44170">
    <property type="entry name" value="PROTEIN SIDEKICK"/>
    <property type="match status" value="1"/>
</dbReference>
<dbReference type="PROSITE" id="PS50853">
    <property type="entry name" value="FN3"/>
    <property type="match status" value="2"/>
</dbReference>
<keyword evidence="7" id="KW-1185">Reference proteome</keyword>
<feature type="region of interest" description="Disordered" evidence="4">
    <location>
        <begin position="531"/>
        <end position="571"/>
    </location>
</feature>
<keyword evidence="2" id="KW-0326">Glycosidase</keyword>
<dbReference type="PRINTS" id="PR00014">
    <property type="entry name" value="FNTYPEIII"/>
</dbReference>
<evidence type="ECO:0000313" key="6">
    <source>
        <dbReference type="EMBL" id="MDO3398143.1"/>
    </source>
</evidence>
<dbReference type="Pfam" id="PF00041">
    <property type="entry name" value="fn3"/>
    <property type="match status" value="2"/>
</dbReference>
<dbReference type="InterPro" id="IPR036116">
    <property type="entry name" value="FN3_sf"/>
</dbReference>
<feature type="compositionally biased region" description="Polar residues" evidence="4">
    <location>
        <begin position="562"/>
        <end position="571"/>
    </location>
</feature>
<dbReference type="CDD" id="cd00063">
    <property type="entry name" value="FN3"/>
    <property type="match status" value="2"/>
</dbReference>
<keyword evidence="2" id="KW-0378">Hydrolase</keyword>
<protein>
    <submittedName>
        <fullName evidence="6">Fibronectin type III domain-containing protein</fullName>
    </submittedName>
</protein>
<feature type="domain" description="Fibronectin type-III" evidence="5">
    <location>
        <begin position="454"/>
        <end position="545"/>
    </location>
</feature>
<name>A0ABT8TYB8_9ACTN</name>
<evidence type="ECO:0000256" key="3">
    <source>
        <dbReference type="ARBA" id="ARBA00023326"/>
    </source>
</evidence>
<reference evidence="6" key="1">
    <citation type="submission" date="2023-06" db="EMBL/GenBank/DDBJ databases">
        <title>Genome sequence of Nocardioides sp. SOB44.</title>
        <authorList>
            <person name="Zhang G."/>
        </authorList>
    </citation>
    <scope>NUCLEOTIDE SEQUENCE</scope>
    <source>
        <strain evidence="6">SOB44</strain>
    </source>
</reference>